<evidence type="ECO:0000256" key="2">
    <source>
        <dbReference type="SAM" id="Phobius"/>
    </source>
</evidence>
<dbReference type="AlphaFoldDB" id="A0A0G9MTV0"/>
<sequence>MPMANRPGKRIGRSRYWLLFLIYSVACVILMVGAGAALLSGDWVKGGIAVVLVLPLGVWFRVIMMRRCRDIGWAPSLPWLLMGASVVAGVATFATSGAAQANTLGASGLATLVYLGDFVFTLVIGAIRSRGGAGEDYAAVFSDDDVDFDPHGAGADAAIARALEDFRRTARPARPRPASALPRSGGFGRKVV</sequence>
<feature type="region of interest" description="Disordered" evidence="1">
    <location>
        <begin position="170"/>
        <end position="192"/>
    </location>
</feature>
<feature type="transmembrane region" description="Helical" evidence="2">
    <location>
        <begin position="46"/>
        <end position="64"/>
    </location>
</feature>
<dbReference type="Proteomes" id="UP000053464">
    <property type="component" value="Unassembled WGS sequence"/>
</dbReference>
<evidence type="ECO:0000256" key="1">
    <source>
        <dbReference type="SAM" id="MobiDB-lite"/>
    </source>
</evidence>
<feature type="transmembrane region" description="Helical" evidence="2">
    <location>
        <begin position="104"/>
        <end position="127"/>
    </location>
</feature>
<evidence type="ECO:0000313" key="4">
    <source>
        <dbReference type="Proteomes" id="UP000053464"/>
    </source>
</evidence>
<keyword evidence="4" id="KW-1185">Reference proteome</keyword>
<proteinExistence type="predicted"/>
<name>A0A0G9MTV0_9SPHN</name>
<accession>A0A0G9MTV0</accession>
<gene>
    <name evidence="3" type="ORF">AAW00_06860</name>
</gene>
<evidence type="ECO:0000313" key="3">
    <source>
        <dbReference type="EMBL" id="KLE34019.1"/>
    </source>
</evidence>
<dbReference type="EMBL" id="LBHB01000002">
    <property type="protein sequence ID" value="KLE34019.1"/>
    <property type="molecule type" value="Genomic_DNA"/>
</dbReference>
<feature type="transmembrane region" description="Helical" evidence="2">
    <location>
        <begin position="76"/>
        <end position="98"/>
    </location>
</feature>
<protein>
    <recommendedName>
        <fullName evidence="5">DUF805 domain-containing protein</fullName>
    </recommendedName>
</protein>
<dbReference type="GO" id="GO:0016020">
    <property type="term" value="C:membrane"/>
    <property type="evidence" value="ECO:0007669"/>
    <property type="project" value="InterPro"/>
</dbReference>
<reference evidence="3 4" key="1">
    <citation type="submission" date="2015-04" db="EMBL/GenBank/DDBJ databases">
        <title>The draft genome sequence of Erythrobacter luteus KA37.</title>
        <authorList>
            <person name="Zhuang L."/>
            <person name="Liu Y."/>
            <person name="Shao Z."/>
        </authorList>
    </citation>
    <scope>NUCLEOTIDE SEQUENCE [LARGE SCALE GENOMIC DNA]</scope>
    <source>
        <strain evidence="3 4">KA37</strain>
    </source>
</reference>
<evidence type="ECO:0008006" key="5">
    <source>
        <dbReference type="Google" id="ProtNLM"/>
    </source>
</evidence>
<keyword evidence="2" id="KW-0812">Transmembrane</keyword>
<organism evidence="3 4">
    <name type="scientific">Aurantiacibacter luteus</name>
    <dbReference type="NCBI Taxonomy" id="1581420"/>
    <lineage>
        <taxon>Bacteria</taxon>
        <taxon>Pseudomonadati</taxon>
        <taxon>Pseudomonadota</taxon>
        <taxon>Alphaproteobacteria</taxon>
        <taxon>Sphingomonadales</taxon>
        <taxon>Erythrobacteraceae</taxon>
        <taxon>Aurantiacibacter</taxon>
    </lineage>
</organism>
<keyword evidence="2" id="KW-0472">Membrane</keyword>
<comment type="caution">
    <text evidence="3">The sequence shown here is derived from an EMBL/GenBank/DDBJ whole genome shotgun (WGS) entry which is preliminary data.</text>
</comment>
<feature type="transmembrane region" description="Helical" evidence="2">
    <location>
        <begin position="16"/>
        <end position="40"/>
    </location>
</feature>
<dbReference type="PATRIC" id="fig|1581420.6.peg.1396"/>
<keyword evidence="2" id="KW-1133">Transmembrane helix</keyword>